<organism evidence="2 3">
    <name type="scientific">Varroa destructor</name>
    <name type="common">Honeybee mite</name>
    <dbReference type="NCBI Taxonomy" id="109461"/>
    <lineage>
        <taxon>Eukaryota</taxon>
        <taxon>Metazoa</taxon>
        <taxon>Ecdysozoa</taxon>
        <taxon>Arthropoda</taxon>
        <taxon>Chelicerata</taxon>
        <taxon>Arachnida</taxon>
        <taxon>Acari</taxon>
        <taxon>Parasitiformes</taxon>
        <taxon>Mesostigmata</taxon>
        <taxon>Gamasina</taxon>
        <taxon>Dermanyssoidea</taxon>
        <taxon>Varroidae</taxon>
        <taxon>Varroa</taxon>
    </lineage>
</organism>
<dbReference type="EnsemblMetazoa" id="XM_022807904">
    <property type="protein sequence ID" value="XP_022663639"/>
    <property type="gene ID" value="LOC111251384"/>
</dbReference>
<feature type="region of interest" description="Disordered" evidence="1">
    <location>
        <begin position="221"/>
        <end position="246"/>
    </location>
</feature>
<dbReference type="GeneID" id="111251384"/>
<feature type="region of interest" description="Disordered" evidence="1">
    <location>
        <begin position="1"/>
        <end position="70"/>
    </location>
</feature>
<dbReference type="OrthoDB" id="10488319at2759"/>
<sequence length="246" mass="27050">MPQHKNESKTRGLLSRIFGQSAKTRRHRRNQDDRSSKSHQRKKSTDSHSSSTCSSENRTPLSVTGLRKTEESEKKLKELIQALTVHVLPLLEQPPKETEGATVSKNRVLFALNHAAEKALKKKNVFGRLEQLRTEAREADSVVADFLEKDCDTRLAAMAPKCAACGAPCKKCTVSFLPLTNTPGGSGFSRPEDGELRMYSSAVSWGPDQVTDFNVSANEVNGGGFYPEPDSELLSLDENTSSSVRS</sequence>
<proteinExistence type="predicted"/>
<dbReference type="EnsemblMetazoa" id="XM_022807903">
    <property type="protein sequence ID" value="XP_022663638"/>
    <property type="gene ID" value="LOC111251384"/>
</dbReference>
<dbReference type="InParanoid" id="A0A7M7K9K0"/>
<feature type="compositionally biased region" description="Polar residues" evidence="1">
    <location>
        <begin position="237"/>
        <end position="246"/>
    </location>
</feature>
<reference evidence="2" key="1">
    <citation type="submission" date="2021-01" db="UniProtKB">
        <authorList>
            <consortium name="EnsemblMetazoa"/>
        </authorList>
    </citation>
    <scope>IDENTIFICATION</scope>
</reference>
<evidence type="ECO:0000313" key="2">
    <source>
        <dbReference type="EnsemblMetazoa" id="XP_022663638"/>
    </source>
</evidence>
<evidence type="ECO:0000313" key="3">
    <source>
        <dbReference type="Proteomes" id="UP000594260"/>
    </source>
</evidence>
<dbReference type="RefSeq" id="XP_022663639.1">
    <property type="nucleotide sequence ID" value="XM_022807904.1"/>
</dbReference>
<accession>A0A7M7K9K0</accession>
<feature type="compositionally biased region" description="Basic and acidic residues" evidence="1">
    <location>
        <begin position="1"/>
        <end position="10"/>
    </location>
</feature>
<dbReference type="KEGG" id="vde:111251384"/>
<dbReference type="AlphaFoldDB" id="A0A7M7K9K0"/>
<name>A0A7M7K9K0_VARDE</name>
<dbReference type="Proteomes" id="UP000594260">
    <property type="component" value="Unplaced"/>
</dbReference>
<keyword evidence="3" id="KW-1185">Reference proteome</keyword>
<evidence type="ECO:0000256" key="1">
    <source>
        <dbReference type="SAM" id="MobiDB-lite"/>
    </source>
</evidence>
<dbReference type="RefSeq" id="XP_022663638.1">
    <property type="nucleotide sequence ID" value="XM_022807903.1"/>
</dbReference>
<protein>
    <submittedName>
        <fullName evidence="2">Uncharacterized protein</fullName>
    </submittedName>
</protein>